<evidence type="ECO:0000256" key="4">
    <source>
        <dbReference type="ARBA" id="ARBA00022807"/>
    </source>
</evidence>
<name>A0A7Z0IJN5_9ACTN</name>
<dbReference type="RefSeq" id="WP_179443645.1">
    <property type="nucleotide sequence ID" value="NZ_JACBZS010000001.1"/>
</dbReference>
<keyword evidence="2" id="KW-0645">Protease</keyword>
<dbReference type="PROSITE" id="PS51935">
    <property type="entry name" value="NLPC_P60"/>
    <property type="match status" value="1"/>
</dbReference>
<protein>
    <submittedName>
        <fullName evidence="6">Cell wall-associated NlpC family hydrolase</fullName>
    </submittedName>
</protein>
<dbReference type="InterPro" id="IPR051794">
    <property type="entry name" value="PG_Endopeptidase_C40"/>
</dbReference>
<dbReference type="GO" id="GO:0006508">
    <property type="term" value="P:proteolysis"/>
    <property type="evidence" value="ECO:0007669"/>
    <property type="project" value="UniProtKB-KW"/>
</dbReference>
<evidence type="ECO:0000313" key="7">
    <source>
        <dbReference type="Proteomes" id="UP000527616"/>
    </source>
</evidence>
<dbReference type="Proteomes" id="UP000527616">
    <property type="component" value="Unassembled WGS sequence"/>
</dbReference>
<dbReference type="InterPro" id="IPR038765">
    <property type="entry name" value="Papain-like_cys_pep_sf"/>
</dbReference>
<proteinExistence type="inferred from homology"/>
<dbReference type="EMBL" id="JACBZS010000001">
    <property type="protein sequence ID" value="NYI69592.1"/>
    <property type="molecule type" value="Genomic_DNA"/>
</dbReference>
<comment type="similarity">
    <text evidence="1">Belongs to the peptidase C40 family.</text>
</comment>
<dbReference type="SUPFAM" id="SSF54001">
    <property type="entry name" value="Cysteine proteinases"/>
    <property type="match status" value="1"/>
</dbReference>
<sequence>MTTTTIRPDGIRRTIAGIAATLALGGGLAAGVATTAPIDRASAASCAAQTDATAEATAMIDAACAEVAAGTLYSWGGGHDAEPGPSTGIPNPDAGYDHTNRTGLDCSGLVRWAWFKATGVDFGGVATSGMPDALEANGFTDVGTDEANWQPGDIIIWTGHTAIYLGGGQMVQAQGADEGLNVKPVSSQGDRTRVGTFRHGGDGGGTVPPPSPGGQSITVYATDVNVRSDATSQSTSVGKVSQRPANFTCQKRGESVSSEGYTNDLWSYSDELGGYVNNVFLQGPADFGLPTC</sequence>
<gene>
    <name evidence="6" type="ORF">GGQ54_000152</name>
</gene>
<evidence type="ECO:0000256" key="2">
    <source>
        <dbReference type="ARBA" id="ARBA00022670"/>
    </source>
</evidence>
<comment type="caution">
    <text evidence="6">The sequence shown here is derived from an EMBL/GenBank/DDBJ whole genome shotgun (WGS) entry which is preliminary data.</text>
</comment>
<dbReference type="GO" id="GO:0008234">
    <property type="term" value="F:cysteine-type peptidase activity"/>
    <property type="evidence" value="ECO:0007669"/>
    <property type="project" value="UniProtKB-KW"/>
</dbReference>
<dbReference type="Pfam" id="PF00877">
    <property type="entry name" value="NLPC_P60"/>
    <property type="match status" value="1"/>
</dbReference>
<keyword evidence="7" id="KW-1185">Reference proteome</keyword>
<keyword evidence="3 6" id="KW-0378">Hydrolase</keyword>
<evidence type="ECO:0000256" key="3">
    <source>
        <dbReference type="ARBA" id="ARBA00022801"/>
    </source>
</evidence>
<keyword evidence="4" id="KW-0788">Thiol protease</keyword>
<dbReference type="AlphaFoldDB" id="A0A7Z0IJN5"/>
<dbReference type="PANTHER" id="PTHR47359:SF3">
    <property type="entry name" value="NLP_P60 DOMAIN-CONTAINING PROTEIN-RELATED"/>
    <property type="match status" value="1"/>
</dbReference>
<dbReference type="InterPro" id="IPR006311">
    <property type="entry name" value="TAT_signal"/>
</dbReference>
<dbReference type="InterPro" id="IPR000064">
    <property type="entry name" value="NLP_P60_dom"/>
</dbReference>
<dbReference type="PANTHER" id="PTHR47359">
    <property type="entry name" value="PEPTIDOGLYCAN DL-ENDOPEPTIDASE CWLO"/>
    <property type="match status" value="1"/>
</dbReference>
<dbReference type="PROSITE" id="PS51318">
    <property type="entry name" value="TAT"/>
    <property type="match status" value="1"/>
</dbReference>
<organism evidence="6 7">
    <name type="scientific">Naumannella cuiyingiana</name>
    <dbReference type="NCBI Taxonomy" id="1347891"/>
    <lineage>
        <taxon>Bacteria</taxon>
        <taxon>Bacillati</taxon>
        <taxon>Actinomycetota</taxon>
        <taxon>Actinomycetes</taxon>
        <taxon>Propionibacteriales</taxon>
        <taxon>Propionibacteriaceae</taxon>
        <taxon>Naumannella</taxon>
    </lineage>
</organism>
<evidence type="ECO:0000259" key="5">
    <source>
        <dbReference type="PROSITE" id="PS51935"/>
    </source>
</evidence>
<dbReference type="Gene3D" id="3.90.1720.10">
    <property type="entry name" value="endopeptidase domain like (from Nostoc punctiforme)"/>
    <property type="match status" value="1"/>
</dbReference>
<evidence type="ECO:0000313" key="6">
    <source>
        <dbReference type="EMBL" id="NYI69592.1"/>
    </source>
</evidence>
<reference evidence="6 7" key="1">
    <citation type="submission" date="2020-07" db="EMBL/GenBank/DDBJ databases">
        <title>Sequencing the genomes of 1000 actinobacteria strains.</title>
        <authorList>
            <person name="Klenk H.-P."/>
        </authorList>
    </citation>
    <scope>NUCLEOTIDE SEQUENCE [LARGE SCALE GENOMIC DNA]</scope>
    <source>
        <strain evidence="6 7">DSM 103164</strain>
    </source>
</reference>
<accession>A0A7Z0IJN5</accession>
<evidence type="ECO:0000256" key="1">
    <source>
        <dbReference type="ARBA" id="ARBA00007074"/>
    </source>
</evidence>
<feature type="domain" description="NlpC/P60" evidence="5">
    <location>
        <begin position="53"/>
        <end position="200"/>
    </location>
</feature>